<evidence type="ECO:0000256" key="1">
    <source>
        <dbReference type="SAM" id="MobiDB-lite"/>
    </source>
</evidence>
<sequence length="348" mass="37396">MPSSPQPRRRARTAGENATAATQPAVHRAHSTPELRSAGRLIQVTTIASKEDAASAPKLRFLPRVSIRLDRRAGGADASASHGGDAARRSVSLVVKRRPRPGKVVTTTVSIDYRVVLFVALVALLASAAGLPVSNGGADSEPAMAAAAEIVPIGGSVTAKDRIPPLVRYSELRLEPATHVGQRTFRRPHRPQCDVCASSLDKSLVEVRYLHSGGASLHIQSVADDGRLKTVGGDVWVVRFATNTSTWRQLARDLGGGSYVADVSRDELDVRDVQAWVQLWFTSLVPDYLESKWWINASDTPTSRCADTRSALVHEPGAGLPRVEMVDYGWPHACLKPLLPLAACANAF</sequence>
<accession>A0A7S3WVZ0</accession>
<evidence type="ECO:0000313" key="2">
    <source>
        <dbReference type="EMBL" id="CAE0580881.1"/>
    </source>
</evidence>
<protein>
    <submittedName>
        <fullName evidence="2">Uncharacterized protein</fullName>
    </submittedName>
</protein>
<gene>
    <name evidence="2" type="ORF">EHUX00137_LOCUS36401</name>
</gene>
<dbReference type="EMBL" id="HBIR01046601">
    <property type="protein sequence ID" value="CAE0580881.1"/>
    <property type="molecule type" value="Transcribed_RNA"/>
</dbReference>
<proteinExistence type="predicted"/>
<reference evidence="2" key="1">
    <citation type="submission" date="2021-01" db="EMBL/GenBank/DDBJ databases">
        <authorList>
            <person name="Corre E."/>
            <person name="Pelletier E."/>
            <person name="Niang G."/>
            <person name="Scheremetjew M."/>
            <person name="Finn R."/>
            <person name="Kale V."/>
            <person name="Holt S."/>
            <person name="Cochrane G."/>
            <person name="Meng A."/>
            <person name="Brown T."/>
            <person name="Cohen L."/>
        </authorList>
    </citation>
    <scope>NUCLEOTIDE SEQUENCE</scope>
    <source>
        <strain evidence="2">379</strain>
    </source>
</reference>
<organism evidence="2">
    <name type="scientific">Emiliania huxleyi</name>
    <name type="common">Coccolithophore</name>
    <name type="synonym">Pontosphaera huxleyi</name>
    <dbReference type="NCBI Taxonomy" id="2903"/>
    <lineage>
        <taxon>Eukaryota</taxon>
        <taxon>Haptista</taxon>
        <taxon>Haptophyta</taxon>
        <taxon>Prymnesiophyceae</taxon>
        <taxon>Isochrysidales</taxon>
        <taxon>Noelaerhabdaceae</taxon>
        <taxon>Emiliania</taxon>
    </lineage>
</organism>
<dbReference type="AlphaFoldDB" id="A0A7S3WVZ0"/>
<name>A0A7S3WVZ0_EMIHU</name>
<feature type="region of interest" description="Disordered" evidence="1">
    <location>
        <begin position="1"/>
        <end position="35"/>
    </location>
</feature>